<dbReference type="KEGG" id="nsr:NS506_02017"/>
<keyword evidence="3" id="KW-1185">Reference proteome</keyword>
<dbReference type="Proteomes" id="UP000180166">
    <property type="component" value="Chromosome"/>
</dbReference>
<evidence type="ECO:0000313" key="4">
    <source>
        <dbReference type="Proteomes" id="UP000180166"/>
    </source>
</evidence>
<dbReference type="Proteomes" id="UP000037179">
    <property type="component" value="Unassembled WGS sequence"/>
</dbReference>
<protein>
    <submittedName>
        <fullName evidence="2">TetR family transcriptional regulator</fullName>
    </submittedName>
</protein>
<proteinExistence type="predicted"/>
<evidence type="ECO:0000313" key="2">
    <source>
        <dbReference type="EMBL" id="GAP28369.1"/>
    </source>
</evidence>
<dbReference type="EMBL" id="BBYQ01000034">
    <property type="protein sequence ID" value="GAP28369.1"/>
    <property type="molecule type" value="Genomic_DNA"/>
</dbReference>
<accession>A0A0B8N3A0</accession>
<gene>
    <name evidence="1" type="ORF">NS506_02017</name>
    <name evidence="2" type="ORF">NSK11_contig00034-0003</name>
</gene>
<sequence length="145" mass="15997">MTEAIEKTAGSLDFSGNRALRILLHAGVSTLWPILKSSPDRQLRAYESTLQVLRQRWENQAACVPDPVATAMFRDMDADVTAFLELCASRSGTQWLEPVDAIAAYLLAVIQGMVLRWLADCDDEISLVVLDDLVSYLSTKAVDVP</sequence>
<name>A0A0B8N3A0_9NOCA</name>
<evidence type="ECO:0000313" key="1">
    <source>
        <dbReference type="EMBL" id="APA96084.1"/>
    </source>
</evidence>
<dbReference type="EMBL" id="CP017839">
    <property type="protein sequence ID" value="APA96084.1"/>
    <property type="molecule type" value="Genomic_DNA"/>
</dbReference>
<dbReference type="AlphaFoldDB" id="A0A0B8N3A0"/>
<dbReference type="OrthoDB" id="4564833at2"/>
<reference evidence="3" key="1">
    <citation type="submission" date="2015-07" db="EMBL/GenBank/DDBJ databases">
        <title>Nocardia seriolae U-1 whole genome shotgun sequence.</title>
        <authorList>
            <person name="Imajoh M."/>
            <person name="Fukumoto Y."/>
            <person name="Sukeda M."/>
            <person name="Yamane J."/>
            <person name="Yamasaki K."/>
            <person name="Shimizu M."/>
            <person name="Ohnishi K."/>
            <person name="Oshima S."/>
        </authorList>
    </citation>
    <scope>NUCLEOTIDE SEQUENCE [LARGE SCALE GENOMIC DNA]</scope>
    <source>
        <strain evidence="3">U-1</strain>
    </source>
</reference>
<evidence type="ECO:0000313" key="3">
    <source>
        <dbReference type="Proteomes" id="UP000037179"/>
    </source>
</evidence>
<reference evidence="2 3" key="2">
    <citation type="journal article" date="2016" name="Genome Announc.">
        <title>Draft Genome Sequence of Erythromycin- and Oxytetracycline-Sensitive Nocardia seriolae Strain U-1 (NBRC 110359).</title>
        <authorList>
            <person name="Imajoh M."/>
            <person name="Sukeda M."/>
            <person name="Shimizu M."/>
            <person name="Yamane J."/>
            <person name="Ohnishi K."/>
            <person name="Oshima S."/>
        </authorList>
    </citation>
    <scope>NUCLEOTIDE SEQUENCE [LARGE SCALE GENOMIC DNA]</scope>
    <source>
        <strain evidence="2 3">U-1</strain>
    </source>
</reference>
<organism evidence="2 3">
    <name type="scientific">Nocardia seriolae</name>
    <dbReference type="NCBI Taxonomy" id="37332"/>
    <lineage>
        <taxon>Bacteria</taxon>
        <taxon>Bacillati</taxon>
        <taxon>Actinomycetota</taxon>
        <taxon>Actinomycetes</taxon>
        <taxon>Mycobacteriales</taxon>
        <taxon>Nocardiaceae</taxon>
        <taxon>Nocardia</taxon>
    </lineage>
</organism>
<reference evidence="1 4" key="3">
    <citation type="submission" date="2016-10" db="EMBL/GenBank/DDBJ databases">
        <title>Genome sequence of Nocardia seriolae strain EM150506, isolated from Anguila japonica.</title>
        <authorList>
            <person name="Han H.-J."/>
        </authorList>
    </citation>
    <scope>NUCLEOTIDE SEQUENCE [LARGE SCALE GENOMIC DNA]</scope>
    <source>
        <strain evidence="1 4">EM150506</strain>
    </source>
</reference>